<accession>A0A418X3Q3</accession>
<dbReference type="OrthoDB" id="8523055at2"/>
<dbReference type="Proteomes" id="UP000285190">
    <property type="component" value="Unassembled WGS sequence"/>
</dbReference>
<keyword evidence="1 2" id="KW-0808">Transferase</keyword>
<dbReference type="InterPro" id="IPR050483">
    <property type="entry name" value="CoA-transferase_III_domain"/>
</dbReference>
<dbReference type="AlphaFoldDB" id="A0A418X3Q3"/>
<dbReference type="GO" id="GO:0008410">
    <property type="term" value="F:CoA-transferase activity"/>
    <property type="evidence" value="ECO:0007669"/>
    <property type="project" value="TreeGrafter"/>
</dbReference>
<reference evidence="2 3" key="1">
    <citation type="submission" date="2018-09" db="EMBL/GenBank/DDBJ databases">
        <authorList>
            <person name="Zhu H."/>
        </authorList>
    </citation>
    <scope>NUCLEOTIDE SEQUENCE [LARGE SCALE GENOMIC DNA]</scope>
    <source>
        <strain evidence="2 3">K2R10-39</strain>
    </source>
</reference>
<dbReference type="Gene3D" id="3.30.1540.10">
    <property type="entry name" value="formyl-coa transferase, domain 3"/>
    <property type="match status" value="1"/>
</dbReference>
<protein>
    <submittedName>
        <fullName evidence="2">CoA transferase</fullName>
    </submittedName>
</protein>
<dbReference type="InterPro" id="IPR003673">
    <property type="entry name" value="CoA-Trfase_fam_III"/>
</dbReference>
<keyword evidence="3" id="KW-1185">Reference proteome</keyword>
<name>A0A418X3Q3_9BURK</name>
<dbReference type="InterPro" id="IPR023606">
    <property type="entry name" value="CoA-Trfase_III_dom_1_sf"/>
</dbReference>
<dbReference type="SUPFAM" id="SSF89796">
    <property type="entry name" value="CoA-transferase family III (CaiB/BaiF)"/>
    <property type="match status" value="1"/>
</dbReference>
<evidence type="ECO:0000256" key="1">
    <source>
        <dbReference type="ARBA" id="ARBA00022679"/>
    </source>
</evidence>
<dbReference type="Gene3D" id="3.40.50.10540">
    <property type="entry name" value="Crotonobetainyl-coa:carnitine coa-transferase, domain 1"/>
    <property type="match status" value="1"/>
</dbReference>
<dbReference type="InterPro" id="IPR044855">
    <property type="entry name" value="CoA-Trfase_III_dom3_sf"/>
</dbReference>
<gene>
    <name evidence="2" type="ORF">D3870_14765</name>
</gene>
<organism evidence="2 3">
    <name type="scientific">Noviherbaspirillum cavernae</name>
    <dbReference type="NCBI Taxonomy" id="2320862"/>
    <lineage>
        <taxon>Bacteria</taxon>
        <taxon>Pseudomonadati</taxon>
        <taxon>Pseudomonadota</taxon>
        <taxon>Betaproteobacteria</taxon>
        <taxon>Burkholderiales</taxon>
        <taxon>Oxalobacteraceae</taxon>
        <taxon>Noviherbaspirillum</taxon>
    </lineage>
</organism>
<comment type="caution">
    <text evidence="2">The sequence shown here is derived from an EMBL/GenBank/DDBJ whole genome shotgun (WGS) entry which is preliminary data.</text>
</comment>
<evidence type="ECO:0000313" key="3">
    <source>
        <dbReference type="Proteomes" id="UP000285190"/>
    </source>
</evidence>
<dbReference type="PANTHER" id="PTHR48207">
    <property type="entry name" value="SUCCINATE--HYDROXYMETHYLGLUTARATE COA-TRANSFERASE"/>
    <property type="match status" value="1"/>
</dbReference>
<proteinExistence type="predicted"/>
<sequence>MLPEFPASLYSEPLRFILSDALHQEKTVGMLSGIKVVDLSRVMSGPYCTALLADMGAEVIKIETPGSGDDSRHFGPHVNDYSVYFAQLNRNKKSITLNLKQPEACEVLRKLVADADVVVENFRPGVAKRLGVDYESLSAINPRLVYLSISGFGQSGNLREQPAYDLVIQAMSGLMHITGTPDGDPTCVGESIADMWTGLFGSWSILAALLSRERGGPGRYIDLAMFDAMLALQVTAFSRLLADGKAPMRVGNRHPMTTPVDSFPARDGHVVAVVSHDGAFRKFAAMIGKPELNDDPRFCNKTVRSANVDELKAIISAWTRTHTVEEVLSDCREADIPAGPVWDLATAHRQLQEQSTHMLHAMAHPLCGPMQFMQQPARFSDAPNEAQRDPMLGEHTVEVLKGLGMNDADIEQLKQRQAI</sequence>
<dbReference type="PANTHER" id="PTHR48207:SF3">
    <property type="entry name" value="SUCCINATE--HYDROXYMETHYLGLUTARATE COA-TRANSFERASE"/>
    <property type="match status" value="1"/>
</dbReference>
<dbReference type="Pfam" id="PF02515">
    <property type="entry name" value="CoA_transf_3"/>
    <property type="match status" value="1"/>
</dbReference>
<evidence type="ECO:0000313" key="2">
    <source>
        <dbReference type="EMBL" id="RJG07094.1"/>
    </source>
</evidence>
<dbReference type="EMBL" id="QYUN01000002">
    <property type="protein sequence ID" value="RJG07094.1"/>
    <property type="molecule type" value="Genomic_DNA"/>
</dbReference>